<dbReference type="EMBL" id="NIZT01000062">
    <property type="protein sequence ID" value="RBQ22518.1"/>
    <property type="molecule type" value="Genomic_DNA"/>
</dbReference>
<dbReference type="AlphaFoldDB" id="A0A366M8F8"/>
<dbReference type="GO" id="GO:0003906">
    <property type="term" value="F:DNA-(apurinic or apyrimidinic site) endonuclease activity"/>
    <property type="evidence" value="ECO:0007669"/>
    <property type="project" value="TreeGrafter"/>
</dbReference>
<keyword evidence="3" id="KW-0378">Hydrolase</keyword>
<sequence length="255" mass="29059">MSKIKLVSWNINGIRTRAKNKEIDPVYNENPDIILFQETKAKYEQLDSNLKKVEDFDSYFSPGESTRSRGIATFTKLKPSLVTKFFDNPDNSLKMRVLNFKFDNFTLIHIHAPTGSGAKANLTAKLEFYDKLLNFAQKSADENIIIAGDFNIAHTDKDIDDPENSSKTVTFLDEEREILDKLEKIGFVDSFRLLHSDEKEFSSWKSQKAKESGDGSRLDYFFVSKSLKDSVVESKILSDIEGSKHSPIELVIDIK</sequence>
<dbReference type="PROSITE" id="PS51435">
    <property type="entry name" value="AP_NUCLEASE_F1_4"/>
    <property type="match status" value="1"/>
</dbReference>
<dbReference type="GO" id="GO:0008311">
    <property type="term" value="F:double-stranded DNA 3'-5' DNA exonuclease activity"/>
    <property type="evidence" value="ECO:0007669"/>
    <property type="project" value="TreeGrafter"/>
</dbReference>
<dbReference type="PANTHER" id="PTHR22748:SF6">
    <property type="entry name" value="DNA-(APURINIC OR APYRIMIDINIC SITE) ENDONUCLEASE"/>
    <property type="match status" value="1"/>
</dbReference>
<dbReference type="PANTHER" id="PTHR22748">
    <property type="entry name" value="AP ENDONUCLEASE"/>
    <property type="match status" value="1"/>
</dbReference>
<dbReference type="SUPFAM" id="SSF56219">
    <property type="entry name" value="DNase I-like"/>
    <property type="match status" value="1"/>
</dbReference>
<dbReference type="Proteomes" id="UP000253099">
    <property type="component" value="Unassembled WGS sequence"/>
</dbReference>
<evidence type="ECO:0000256" key="6">
    <source>
        <dbReference type="PIRSR" id="PIRSR604808-3"/>
    </source>
</evidence>
<feature type="site" description="Important for catalytic activity" evidence="6">
    <location>
        <position position="219"/>
    </location>
</feature>
<feature type="binding site" evidence="5">
    <location>
        <position position="149"/>
    </location>
    <ligand>
        <name>Mg(2+)</name>
        <dbReference type="ChEBI" id="CHEBI:18420"/>
        <label>1</label>
    </ligand>
</feature>
<feature type="domain" description="Endonuclease/exonuclease/phosphatase" evidence="7">
    <location>
        <begin position="7"/>
        <end position="236"/>
    </location>
</feature>
<dbReference type="GO" id="GO:0046872">
    <property type="term" value="F:metal ion binding"/>
    <property type="evidence" value="ECO:0007669"/>
    <property type="project" value="UniProtKB-KW"/>
</dbReference>
<dbReference type="Pfam" id="PF03372">
    <property type="entry name" value="Exo_endo_phos"/>
    <property type="match status" value="1"/>
</dbReference>
<feature type="binding site" evidence="5">
    <location>
        <position position="245"/>
    </location>
    <ligand>
        <name>Mg(2+)</name>
        <dbReference type="ChEBI" id="CHEBI:18420"/>
        <label>1</label>
    </ligand>
</feature>
<feature type="binding site" evidence="5">
    <location>
        <position position="38"/>
    </location>
    <ligand>
        <name>Mg(2+)</name>
        <dbReference type="ChEBI" id="CHEBI:18420"/>
        <label>1</label>
    </ligand>
</feature>
<dbReference type="InterPro" id="IPR005135">
    <property type="entry name" value="Endo/exonuclease/phosphatase"/>
</dbReference>
<comment type="similarity">
    <text evidence="1">Belongs to the DNA repair enzymes AP/ExoA family.</text>
</comment>
<comment type="caution">
    <text evidence="8">The sequence shown here is derived from an EMBL/GenBank/DDBJ whole genome shotgun (WGS) entry which is preliminary data.</text>
</comment>
<evidence type="ECO:0000256" key="2">
    <source>
        <dbReference type="ARBA" id="ARBA00022723"/>
    </source>
</evidence>
<comment type="cofactor">
    <cofactor evidence="5">
        <name>Mg(2+)</name>
        <dbReference type="ChEBI" id="CHEBI:18420"/>
    </cofactor>
    <cofactor evidence="5">
        <name>Mn(2+)</name>
        <dbReference type="ChEBI" id="CHEBI:29035"/>
    </cofactor>
    <text evidence="5">Probably binds two magnesium or manganese ions per subunit.</text>
</comment>
<proteinExistence type="inferred from homology"/>
<evidence type="ECO:0000259" key="7">
    <source>
        <dbReference type="Pfam" id="PF03372"/>
    </source>
</evidence>
<dbReference type="GO" id="GO:0008081">
    <property type="term" value="F:phosphoric diester hydrolase activity"/>
    <property type="evidence" value="ECO:0007669"/>
    <property type="project" value="TreeGrafter"/>
</dbReference>
<evidence type="ECO:0000256" key="5">
    <source>
        <dbReference type="PIRSR" id="PIRSR604808-2"/>
    </source>
</evidence>
<evidence type="ECO:0000256" key="1">
    <source>
        <dbReference type="ARBA" id="ARBA00007092"/>
    </source>
</evidence>
<name>A0A366M8F8_9EURY</name>
<feature type="site" description="Transition state stabilizer" evidence="6">
    <location>
        <position position="151"/>
    </location>
</feature>
<keyword evidence="4 5" id="KW-0460">Magnesium</keyword>
<evidence type="ECO:0000313" key="8">
    <source>
        <dbReference type="EMBL" id="RBQ22518.1"/>
    </source>
</evidence>
<dbReference type="NCBIfam" id="TIGR00195">
    <property type="entry name" value="exoDNase_III"/>
    <property type="match status" value="1"/>
</dbReference>
<dbReference type="GO" id="GO:0006284">
    <property type="term" value="P:base-excision repair"/>
    <property type="evidence" value="ECO:0007669"/>
    <property type="project" value="TreeGrafter"/>
</dbReference>
<evidence type="ECO:0000313" key="9">
    <source>
        <dbReference type="Proteomes" id="UP000253099"/>
    </source>
</evidence>
<feature type="binding site" evidence="5">
    <location>
        <position position="10"/>
    </location>
    <ligand>
        <name>Mg(2+)</name>
        <dbReference type="ChEBI" id="CHEBI:18420"/>
        <label>1</label>
    </ligand>
</feature>
<protein>
    <recommendedName>
        <fullName evidence="7">Endonuclease/exonuclease/phosphatase domain-containing protein</fullName>
    </recommendedName>
</protein>
<dbReference type="Gene3D" id="3.60.10.10">
    <property type="entry name" value="Endonuclease/exonuclease/phosphatase"/>
    <property type="match status" value="1"/>
</dbReference>
<accession>A0A366M8F8</accession>
<reference evidence="8 9" key="1">
    <citation type="submission" date="2018-06" db="EMBL/GenBank/DDBJ databases">
        <title>Genomic insight into two independent archaeal endosymbiosis events.</title>
        <authorList>
            <person name="Lind A.E."/>
            <person name="Lewis W.H."/>
            <person name="Spang A."/>
            <person name="Guy L."/>
            <person name="Embley M.T."/>
            <person name="Ettema T.J.G."/>
        </authorList>
    </citation>
    <scope>NUCLEOTIDE SEQUENCE [LARGE SCALE GENOMIC DNA]</scope>
    <source>
        <strain evidence="8">NOE</strain>
    </source>
</reference>
<dbReference type="NCBIfam" id="TIGR00633">
    <property type="entry name" value="xth"/>
    <property type="match status" value="1"/>
</dbReference>
<feature type="binding site" evidence="5">
    <location>
        <position position="151"/>
    </location>
    <ligand>
        <name>Mg(2+)</name>
        <dbReference type="ChEBI" id="CHEBI:18420"/>
        <label>1</label>
    </ligand>
</feature>
<keyword evidence="5" id="KW-0464">Manganese</keyword>
<evidence type="ECO:0000256" key="3">
    <source>
        <dbReference type="ARBA" id="ARBA00022801"/>
    </source>
</evidence>
<evidence type="ECO:0000256" key="4">
    <source>
        <dbReference type="ARBA" id="ARBA00022842"/>
    </source>
</evidence>
<feature type="site" description="Interaction with DNA substrate" evidence="6">
    <location>
        <position position="245"/>
    </location>
</feature>
<organism evidence="8 9">
    <name type="scientific">Candidatus Methanobinarius endosymbioticus</name>
    <dbReference type="NCBI Taxonomy" id="2006182"/>
    <lineage>
        <taxon>Archaea</taxon>
        <taxon>Methanobacteriati</taxon>
        <taxon>Methanobacteriota</taxon>
        <taxon>Methanomada group</taxon>
        <taxon>Methanobacteria</taxon>
        <taxon>Methanobacteriales</taxon>
        <taxon>Methanobacteriaceae</taxon>
        <taxon>Candidatus Methanobinarius</taxon>
    </lineage>
</organism>
<keyword evidence="9" id="KW-1185">Reference proteome</keyword>
<dbReference type="InterPro" id="IPR004808">
    <property type="entry name" value="AP_endonuc_1"/>
</dbReference>
<dbReference type="InterPro" id="IPR036691">
    <property type="entry name" value="Endo/exonu/phosph_ase_sf"/>
</dbReference>
<gene>
    <name evidence="8" type="ORF">ALNOE001_18990</name>
</gene>
<keyword evidence="2 5" id="KW-0479">Metal-binding</keyword>